<evidence type="ECO:0000313" key="3">
    <source>
        <dbReference type="Proteomes" id="UP000601789"/>
    </source>
</evidence>
<proteinExistence type="predicted"/>
<comment type="caution">
    <text evidence="2">The sequence shown here is derived from an EMBL/GenBank/DDBJ whole genome shotgun (WGS) entry which is preliminary data.</text>
</comment>
<dbReference type="PANTHER" id="PTHR30543">
    <property type="entry name" value="CHROMATE REDUCTASE"/>
    <property type="match status" value="1"/>
</dbReference>
<gene>
    <name evidence="2" type="ORF">IOD40_19345</name>
</gene>
<name>A0ABS0SIV3_9HYPH</name>
<feature type="domain" description="NADPH-dependent FMN reductase-like" evidence="1">
    <location>
        <begin position="3"/>
        <end position="151"/>
    </location>
</feature>
<organism evidence="2 3">
    <name type="scientific">Aquamicrobium zhengzhouense</name>
    <dbReference type="NCBI Taxonomy" id="2781738"/>
    <lineage>
        <taxon>Bacteria</taxon>
        <taxon>Pseudomonadati</taxon>
        <taxon>Pseudomonadota</taxon>
        <taxon>Alphaproteobacteria</taxon>
        <taxon>Hyphomicrobiales</taxon>
        <taxon>Phyllobacteriaceae</taxon>
        <taxon>Aquamicrobium</taxon>
    </lineage>
</organism>
<dbReference type="InterPro" id="IPR029039">
    <property type="entry name" value="Flavoprotein-like_sf"/>
</dbReference>
<accession>A0ABS0SIV3</accession>
<evidence type="ECO:0000313" key="2">
    <source>
        <dbReference type="EMBL" id="MBI1622811.1"/>
    </source>
</evidence>
<protein>
    <submittedName>
        <fullName evidence="2">NAD(P)H-dependent oxidoreductase</fullName>
    </submittedName>
</protein>
<dbReference type="RefSeq" id="WP_198478348.1">
    <property type="nucleotide sequence ID" value="NZ_JADGMQ010000023.1"/>
</dbReference>
<dbReference type="InterPro" id="IPR005025">
    <property type="entry name" value="FMN_Rdtase-like_dom"/>
</dbReference>
<reference evidence="2 3" key="1">
    <citation type="submission" date="2020-10" db="EMBL/GenBank/DDBJ databases">
        <title>Aquamicrobium zhengzhouensis sp. nov., a exopolysaccharide producing bacterium isolated from farmland soil.</title>
        <authorList>
            <person name="Wang X."/>
        </authorList>
    </citation>
    <scope>NUCLEOTIDE SEQUENCE [LARGE SCALE GENOMIC DNA]</scope>
    <source>
        <strain evidence="3">cd-1</strain>
    </source>
</reference>
<dbReference type="PANTHER" id="PTHR30543:SF21">
    <property type="entry name" value="NAD(P)H-DEPENDENT FMN REDUCTASE LOT6"/>
    <property type="match status" value="1"/>
</dbReference>
<dbReference type="Pfam" id="PF03358">
    <property type="entry name" value="FMN_red"/>
    <property type="match status" value="1"/>
</dbReference>
<evidence type="ECO:0000259" key="1">
    <source>
        <dbReference type="Pfam" id="PF03358"/>
    </source>
</evidence>
<sequence>MTPKILVFAGSTRTGAFSGKTADVAQKELALLGAEVTRISLADYPLPIMDQDLEAAEGIPENAYKLARLLIAHDGVLIATPEYNGSVPPLLKNALDWVSRIRTDNGKKVKPFDAKVMALCGSSNGRWGGIRAVQHLRQILTHMGVDLIAPQCLVPDAGKAFDDGGNFVEERSLKSMQGVCKTLIDHAWLLSGQSRGA</sequence>
<dbReference type="EMBL" id="JADGMQ010000023">
    <property type="protein sequence ID" value="MBI1622811.1"/>
    <property type="molecule type" value="Genomic_DNA"/>
</dbReference>
<dbReference type="SUPFAM" id="SSF52218">
    <property type="entry name" value="Flavoproteins"/>
    <property type="match status" value="1"/>
</dbReference>
<dbReference type="Proteomes" id="UP000601789">
    <property type="component" value="Unassembled WGS sequence"/>
</dbReference>
<dbReference type="InterPro" id="IPR050712">
    <property type="entry name" value="NAD(P)H-dep_reductase"/>
</dbReference>
<keyword evidence="3" id="KW-1185">Reference proteome</keyword>
<dbReference type="Gene3D" id="3.40.50.360">
    <property type="match status" value="1"/>
</dbReference>